<feature type="compositionally biased region" description="Basic and acidic residues" evidence="5">
    <location>
        <begin position="441"/>
        <end position="472"/>
    </location>
</feature>
<dbReference type="SUPFAM" id="SSF49599">
    <property type="entry name" value="TRAF domain-like"/>
    <property type="match status" value="1"/>
</dbReference>
<dbReference type="PANTHER" id="PTHR10131:SF161">
    <property type="entry name" value="F26K24.24 PROTEIN"/>
    <property type="match status" value="1"/>
</dbReference>
<dbReference type="InterPro" id="IPR001293">
    <property type="entry name" value="Znf_TRAF"/>
</dbReference>
<keyword evidence="8" id="KW-1185">Reference proteome</keyword>
<feature type="region of interest" description="Disordered" evidence="5">
    <location>
        <begin position="1"/>
        <end position="29"/>
    </location>
</feature>
<keyword evidence="1 4" id="KW-0479">Metal-binding</keyword>
<dbReference type="EMBL" id="NQVE01000015">
    <property type="protein sequence ID" value="RAL54116.1"/>
    <property type="molecule type" value="Genomic_DNA"/>
</dbReference>
<evidence type="ECO:0000259" key="6">
    <source>
        <dbReference type="PROSITE" id="PS50145"/>
    </source>
</evidence>
<comment type="caution">
    <text evidence="7">The sequence shown here is derived from an EMBL/GenBank/DDBJ whole genome shotgun (WGS) entry which is preliminary data.</text>
</comment>
<sequence length="472" mass="52946">MMMQETPTMKPPPSMELSASMDPPAADAEVQPETLEEVKEEGPMFPCNLYDAEIVHKIAQEFLTGLASACVDNTTGGIFKSPASVALDVRREMVDYLVQRSETFVAESVVLEGDPIVEKPTDAFDIISDLIDDFAHSKRNFFSRVSGWVLSDRREDRIDDFVQEMELNGFWLIGRRESVALTLLRNVDVKNTYHCSVRFRSQEELRQHLPSCSFRVMNCENEGCNAIFVAGHVEQHDSTCPFKILPCEQKCPESIMRRDMDRHCITVCSMKLVNCPFYPVGCLSTVPQCYIGDHQSENLQFHLVCILKLVHKEASAEALKRRAELLMEGPAREKLAAARDARALTFAIKDLEVKLGPLEEVKPSVDEEKLTANEEDLRASSVSNAKNASVLPLENEGAAQKHPGTEDKITDMSANRDEPSASTDEAKPEESIPKGQYPLEETTKNEEHTLEKEKESILPLKEEKLEEQSGLN</sequence>
<protein>
    <recommendedName>
        <fullName evidence="6">TRAF-type domain-containing protein</fullName>
    </recommendedName>
</protein>
<dbReference type="Gene3D" id="3.30.40.10">
    <property type="entry name" value="Zinc/RING finger domain, C3HC4 (zinc finger)"/>
    <property type="match status" value="1"/>
</dbReference>
<feature type="region of interest" description="Disordered" evidence="5">
    <location>
        <begin position="374"/>
        <end position="472"/>
    </location>
</feature>
<dbReference type="InterPro" id="IPR013083">
    <property type="entry name" value="Znf_RING/FYVE/PHD"/>
</dbReference>
<keyword evidence="2 4" id="KW-0863">Zinc-finger</keyword>
<dbReference type="Proteomes" id="UP000249390">
    <property type="component" value="Unassembled WGS sequence"/>
</dbReference>
<evidence type="ECO:0000256" key="4">
    <source>
        <dbReference type="PROSITE-ProRule" id="PRU00207"/>
    </source>
</evidence>
<keyword evidence="3 4" id="KW-0862">Zinc</keyword>
<dbReference type="AlphaFoldDB" id="A0A328E9U5"/>
<feature type="domain" description="TRAF-type" evidence="6">
    <location>
        <begin position="236"/>
        <end position="287"/>
    </location>
</feature>
<organism evidence="7 8">
    <name type="scientific">Cuscuta australis</name>
    <dbReference type="NCBI Taxonomy" id="267555"/>
    <lineage>
        <taxon>Eukaryota</taxon>
        <taxon>Viridiplantae</taxon>
        <taxon>Streptophyta</taxon>
        <taxon>Embryophyta</taxon>
        <taxon>Tracheophyta</taxon>
        <taxon>Spermatophyta</taxon>
        <taxon>Magnoliopsida</taxon>
        <taxon>eudicotyledons</taxon>
        <taxon>Gunneridae</taxon>
        <taxon>Pentapetalae</taxon>
        <taxon>asterids</taxon>
        <taxon>lamiids</taxon>
        <taxon>Solanales</taxon>
        <taxon>Convolvulaceae</taxon>
        <taxon>Cuscuteae</taxon>
        <taxon>Cuscuta</taxon>
        <taxon>Cuscuta subgen. Grammica</taxon>
        <taxon>Cuscuta sect. Cleistogrammica</taxon>
    </lineage>
</organism>
<dbReference type="PANTHER" id="PTHR10131">
    <property type="entry name" value="TNF RECEPTOR ASSOCIATED FACTOR"/>
    <property type="match status" value="1"/>
</dbReference>
<evidence type="ECO:0000313" key="7">
    <source>
        <dbReference type="EMBL" id="RAL54116.1"/>
    </source>
</evidence>
<evidence type="ECO:0000256" key="5">
    <source>
        <dbReference type="SAM" id="MobiDB-lite"/>
    </source>
</evidence>
<accession>A0A328E9U5</accession>
<dbReference type="GO" id="GO:0008270">
    <property type="term" value="F:zinc ion binding"/>
    <property type="evidence" value="ECO:0007669"/>
    <property type="project" value="UniProtKB-KW"/>
</dbReference>
<name>A0A328E9U5_9ASTE</name>
<evidence type="ECO:0000313" key="8">
    <source>
        <dbReference type="Proteomes" id="UP000249390"/>
    </source>
</evidence>
<proteinExistence type="predicted"/>
<dbReference type="Pfam" id="PF02176">
    <property type="entry name" value="zf-TRAF"/>
    <property type="match status" value="1"/>
</dbReference>
<feature type="compositionally biased region" description="Low complexity" evidence="5">
    <location>
        <begin position="379"/>
        <end position="390"/>
    </location>
</feature>
<gene>
    <name evidence="7" type="ORF">DM860_004587</name>
</gene>
<reference evidence="7 8" key="1">
    <citation type="submission" date="2018-06" db="EMBL/GenBank/DDBJ databases">
        <title>The Genome of Cuscuta australis (Dodder) Provides Insight into the Evolution of Plant Parasitism.</title>
        <authorList>
            <person name="Liu H."/>
        </authorList>
    </citation>
    <scope>NUCLEOTIDE SEQUENCE [LARGE SCALE GENOMIC DNA]</scope>
    <source>
        <strain evidence="8">cv. Yunnan</strain>
        <tissue evidence="7">Vines</tissue>
    </source>
</reference>
<feature type="compositionally biased region" description="Basic and acidic residues" evidence="5">
    <location>
        <begin position="403"/>
        <end position="432"/>
    </location>
</feature>
<feature type="zinc finger region" description="TRAF-type" evidence="4">
    <location>
        <begin position="236"/>
        <end position="287"/>
    </location>
</feature>
<evidence type="ECO:0000256" key="2">
    <source>
        <dbReference type="ARBA" id="ARBA00022771"/>
    </source>
</evidence>
<dbReference type="PROSITE" id="PS50145">
    <property type="entry name" value="ZF_TRAF"/>
    <property type="match status" value="1"/>
</dbReference>
<evidence type="ECO:0000256" key="1">
    <source>
        <dbReference type="ARBA" id="ARBA00022723"/>
    </source>
</evidence>
<evidence type="ECO:0000256" key="3">
    <source>
        <dbReference type="ARBA" id="ARBA00022833"/>
    </source>
</evidence>